<proteinExistence type="predicted"/>
<organism evidence="3 4">
    <name type="scientific">Coilia grayii</name>
    <name type="common">Gray's grenadier anchovy</name>
    <dbReference type="NCBI Taxonomy" id="363190"/>
    <lineage>
        <taxon>Eukaryota</taxon>
        <taxon>Metazoa</taxon>
        <taxon>Chordata</taxon>
        <taxon>Craniata</taxon>
        <taxon>Vertebrata</taxon>
        <taxon>Euteleostomi</taxon>
        <taxon>Actinopterygii</taxon>
        <taxon>Neopterygii</taxon>
        <taxon>Teleostei</taxon>
        <taxon>Clupei</taxon>
        <taxon>Clupeiformes</taxon>
        <taxon>Clupeoidei</taxon>
        <taxon>Engraulidae</taxon>
        <taxon>Coilinae</taxon>
        <taxon>Coilia</taxon>
    </lineage>
</organism>
<protein>
    <recommendedName>
        <fullName evidence="2">PiggyBac transposable element-derived protein domain-containing protein</fullName>
    </recommendedName>
</protein>
<dbReference type="EMBL" id="JBHFQA010000005">
    <property type="protein sequence ID" value="KAL2099413.1"/>
    <property type="molecule type" value="Genomic_DNA"/>
</dbReference>
<feature type="compositionally biased region" description="Acidic residues" evidence="1">
    <location>
        <begin position="51"/>
        <end position="81"/>
    </location>
</feature>
<evidence type="ECO:0000313" key="4">
    <source>
        <dbReference type="Proteomes" id="UP001591681"/>
    </source>
</evidence>
<dbReference type="Pfam" id="PF13843">
    <property type="entry name" value="DDE_Tnp_1_7"/>
    <property type="match status" value="1"/>
</dbReference>
<dbReference type="InterPro" id="IPR029526">
    <property type="entry name" value="PGBD"/>
</dbReference>
<name>A0ABD1KJZ5_9TELE</name>
<sequence>MVTNCKLIMASESKRVGVEVTAEDVILICTRHKNHDDSDEDSETGGLSSGEEFELDQQLSDEDLNESDAETSLDMEEDGSDPDFAVNEQQTTGDGPQEQCVTRGRDRAISRGVHRHRGKPSAAAQLYNSYDDPDTGNQLPSFCPKRAPGPHLDAPVTQGAMTNAIDFFKLFFTNAFLLQICNHTNTFAWEEVLKKPYYGGMDGAWKETSPDEMFRLMALIMYCGLVPISSVHHYWSTKTLYHGLWARSIMSRDRFKALMAMLHMVDPGAEDERDELCKITSMLEIFKASCKGLYQPFQHVSVDERMGKYKHVSDIQHIKNKPIKWGMKLWVLTDSLNGYTYDFDVFTGCRNVHDSLSENGLGYDVVMRLTSSLAQQGYHVYFDRFCTSPKLIKDLFQLQMPSCGTANRRALPEAVKGGKKWAKRKDKGAMRWVRDECCLALQWKDDKPVTILSSVHTADEFLHVKRKEKVADKWRCVTVKQPKAIHDYNAYMNRINQSDQIIVKNTALQMCMRWWKTLFFHMVDIAVVNSFILFQIHRAKNLDVPELKRSQTYSLTEYREELTRQLAGLEECGQPPVYNPSLKEPGDFDSAHIPKVSDTKRTCKVCYDTSKQSLKVVTYCSAPQCQVYLHIRHDKNCFELWHSKKYKHRK</sequence>
<feature type="domain" description="PiggyBac transposable element-derived protein" evidence="2">
    <location>
        <begin position="164"/>
        <end position="531"/>
    </location>
</feature>
<gene>
    <name evidence="3" type="ORF">ACEWY4_005893</name>
</gene>
<evidence type="ECO:0000259" key="2">
    <source>
        <dbReference type="Pfam" id="PF13843"/>
    </source>
</evidence>
<evidence type="ECO:0000313" key="3">
    <source>
        <dbReference type="EMBL" id="KAL2099413.1"/>
    </source>
</evidence>
<dbReference type="AlphaFoldDB" id="A0ABD1KJZ5"/>
<evidence type="ECO:0000256" key="1">
    <source>
        <dbReference type="SAM" id="MobiDB-lite"/>
    </source>
</evidence>
<keyword evidence="4" id="KW-1185">Reference proteome</keyword>
<accession>A0ABD1KJZ5</accession>
<comment type="caution">
    <text evidence="3">The sequence shown here is derived from an EMBL/GenBank/DDBJ whole genome shotgun (WGS) entry which is preliminary data.</text>
</comment>
<feature type="region of interest" description="Disordered" evidence="1">
    <location>
        <begin position="34"/>
        <end position="103"/>
    </location>
</feature>
<dbReference type="PANTHER" id="PTHR46599">
    <property type="entry name" value="PIGGYBAC TRANSPOSABLE ELEMENT-DERIVED PROTEIN 4"/>
    <property type="match status" value="1"/>
</dbReference>
<reference evidence="3 4" key="1">
    <citation type="submission" date="2024-09" db="EMBL/GenBank/DDBJ databases">
        <title>A chromosome-level genome assembly of Gray's grenadier anchovy, Coilia grayii.</title>
        <authorList>
            <person name="Fu Z."/>
        </authorList>
    </citation>
    <scope>NUCLEOTIDE SEQUENCE [LARGE SCALE GENOMIC DNA]</scope>
    <source>
        <strain evidence="3">G4</strain>
        <tissue evidence="3">Muscle</tissue>
    </source>
</reference>
<dbReference type="Proteomes" id="UP001591681">
    <property type="component" value="Unassembled WGS sequence"/>
</dbReference>
<dbReference type="PANTHER" id="PTHR46599:SF3">
    <property type="entry name" value="PIGGYBAC TRANSPOSABLE ELEMENT-DERIVED PROTEIN 4"/>
    <property type="match status" value="1"/>
</dbReference>